<dbReference type="Proteomes" id="UP000317990">
    <property type="component" value="Unassembled WGS sequence"/>
</dbReference>
<evidence type="ECO:0000256" key="7">
    <source>
        <dbReference type="ARBA" id="ARBA00023027"/>
    </source>
</evidence>
<dbReference type="EC" id="5.1.3.2" evidence="5"/>
<dbReference type="CDD" id="cd05247">
    <property type="entry name" value="UDP_G4E_1_SDR_e"/>
    <property type="match status" value="1"/>
</dbReference>
<sequence length="342" mass="36844">MARLLITGGAGFIGSHTCVVLLQAGHELVVIDNFHNSCPEACRRVERLTGRTLVLEQADVRDGPRLNSVFDRHGRFDGVIHFAGLKAVGESVKEPLLYWHVNVCGSRTLLQAMAAHGCRTLVFSSSATLYGNPDSNPIAETAPIRPVNPYGQSKAAVERMSRDVAESQPGCKGWRLACLRYFNPVGAHPSGEIGEAPQGIPDNLFPFISQVAMGERSSLDVFGGDWPTPDGSGVRDYIHVMDLAAGHCVTLEHLLDGQPQLLTLNLGSGCGTSVLQALAAFERVVGRSIPHRIVARRPGDVAMTVADPGRAAAVLGWQTERTLAEMCADGWHWQQRNPLGFG</sequence>
<evidence type="ECO:0000259" key="12">
    <source>
        <dbReference type="Pfam" id="PF01370"/>
    </source>
</evidence>
<comment type="similarity">
    <text evidence="4">Belongs to the NAD(P)-dependent epimerase/dehydratase family.</text>
</comment>
<feature type="domain" description="NAD-dependent epimerase/dehydratase" evidence="12">
    <location>
        <begin position="5"/>
        <end position="258"/>
    </location>
</feature>
<comment type="pathway">
    <text evidence="3">Carbohydrate metabolism; galactose metabolism.</text>
</comment>
<dbReference type="AlphaFoldDB" id="A0A524RM13"/>
<comment type="caution">
    <text evidence="13">The sequence shown here is derived from an EMBL/GenBank/DDBJ whole genome shotgun (WGS) entry which is preliminary data.</text>
</comment>
<evidence type="ECO:0000256" key="6">
    <source>
        <dbReference type="ARBA" id="ARBA00018569"/>
    </source>
</evidence>
<evidence type="ECO:0000256" key="3">
    <source>
        <dbReference type="ARBA" id="ARBA00004947"/>
    </source>
</evidence>
<dbReference type="GO" id="GO:0005829">
    <property type="term" value="C:cytosol"/>
    <property type="evidence" value="ECO:0007669"/>
    <property type="project" value="TreeGrafter"/>
</dbReference>
<evidence type="ECO:0000256" key="9">
    <source>
        <dbReference type="ARBA" id="ARBA00023235"/>
    </source>
</evidence>
<dbReference type="NCBIfam" id="TIGR01179">
    <property type="entry name" value="galE"/>
    <property type="match status" value="1"/>
</dbReference>
<proteinExistence type="inferred from homology"/>
<dbReference type="SUPFAM" id="SSF51735">
    <property type="entry name" value="NAD(P)-binding Rossmann-fold domains"/>
    <property type="match status" value="1"/>
</dbReference>
<keyword evidence="7" id="KW-0520">NAD</keyword>
<evidence type="ECO:0000256" key="10">
    <source>
        <dbReference type="ARBA" id="ARBA00031367"/>
    </source>
</evidence>
<accession>A0A524RM13</accession>
<evidence type="ECO:0000313" key="13">
    <source>
        <dbReference type="EMBL" id="TGG91226.1"/>
    </source>
</evidence>
<dbReference type="Pfam" id="PF01370">
    <property type="entry name" value="Epimerase"/>
    <property type="match status" value="1"/>
</dbReference>
<comment type="cofactor">
    <cofactor evidence="2">
        <name>NAD(+)</name>
        <dbReference type="ChEBI" id="CHEBI:57540"/>
    </cofactor>
</comment>
<dbReference type="PROSITE" id="PS00061">
    <property type="entry name" value="ADH_SHORT"/>
    <property type="match status" value="1"/>
</dbReference>
<organism evidence="13 14">
    <name type="scientific">Aphanocapsa feldmannii 277cV</name>
    <dbReference type="NCBI Taxonomy" id="2507553"/>
    <lineage>
        <taxon>Bacteria</taxon>
        <taxon>Bacillati</taxon>
        <taxon>Cyanobacteriota</taxon>
        <taxon>Cyanophyceae</taxon>
        <taxon>Oscillatoriophycideae</taxon>
        <taxon>Chroococcales</taxon>
        <taxon>Microcystaceae</taxon>
        <taxon>Aphanocapsa</taxon>
    </lineage>
</organism>
<reference evidence="13 14" key="1">
    <citation type="journal article" date="2019" name="mSystems">
        <title>Life at home and on the roam: Genomic adaptions reflect the dual lifestyle of an intracellular, facultative symbiont.</title>
        <authorList>
            <person name="Burgsdorf I."/>
        </authorList>
    </citation>
    <scope>NUCLEOTIDE SEQUENCE [LARGE SCALE GENOMIC DNA]</scope>
    <source>
        <strain evidence="13">277cV</strain>
    </source>
</reference>
<dbReference type="Gene3D" id="3.40.50.720">
    <property type="entry name" value="NAD(P)-binding Rossmann-like Domain"/>
    <property type="match status" value="1"/>
</dbReference>
<dbReference type="EMBL" id="SRMO01000080">
    <property type="protein sequence ID" value="TGG91226.1"/>
    <property type="molecule type" value="Genomic_DNA"/>
</dbReference>
<evidence type="ECO:0000256" key="11">
    <source>
        <dbReference type="ARBA" id="ARBA00033067"/>
    </source>
</evidence>
<evidence type="ECO:0000256" key="8">
    <source>
        <dbReference type="ARBA" id="ARBA00023144"/>
    </source>
</evidence>
<dbReference type="UniPathway" id="UPA00214"/>
<evidence type="ECO:0000256" key="4">
    <source>
        <dbReference type="ARBA" id="ARBA00007637"/>
    </source>
</evidence>
<dbReference type="InterPro" id="IPR001509">
    <property type="entry name" value="Epimerase_deHydtase"/>
</dbReference>
<evidence type="ECO:0000256" key="2">
    <source>
        <dbReference type="ARBA" id="ARBA00001911"/>
    </source>
</evidence>
<keyword evidence="8" id="KW-0299">Galactose metabolism</keyword>
<evidence type="ECO:0000256" key="5">
    <source>
        <dbReference type="ARBA" id="ARBA00013189"/>
    </source>
</evidence>
<dbReference type="PANTHER" id="PTHR43725:SF47">
    <property type="entry name" value="UDP-GLUCOSE 4-EPIMERASE"/>
    <property type="match status" value="1"/>
</dbReference>
<dbReference type="Gene3D" id="3.90.25.10">
    <property type="entry name" value="UDP-galactose 4-epimerase, domain 1"/>
    <property type="match status" value="1"/>
</dbReference>
<protein>
    <recommendedName>
        <fullName evidence="6">UDP-glucose 4-epimerase</fullName>
        <ecNumber evidence="5">5.1.3.2</ecNumber>
    </recommendedName>
    <alternativeName>
        <fullName evidence="11">Galactowaldenase</fullName>
    </alternativeName>
    <alternativeName>
        <fullName evidence="10">UDP-galactose 4-epimerase</fullName>
    </alternativeName>
</protein>
<dbReference type="InterPro" id="IPR036291">
    <property type="entry name" value="NAD(P)-bd_dom_sf"/>
</dbReference>
<evidence type="ECO:0000313" key="14">
    <source>
        <dbReference type="Proteomes" id="UP000317990"/>
    </source>
</evidence>
<keyword evidence="8" id="KW-0119">Carbohydrate metabolism</keyword>
<dbReference type="InterPro" id="IPR020904">
    <property type="entry name" value="Sc_DH/Rdtase_CS"/>
</dbReference>
<comment type="catalytic activity">
    <reaction evidence="1">
        <text>UDP-alpha-D-glucose = UDP-alpha-D-galactose</text>
        <dbReference type="Rhea" id="RHEA:22168"/>
        <dbReference type="ChEBI" id="CHEBI:58885"/>
        <dbReference type="ChEBI" id="CHEBI:66914"/>
        <dbReference type="EC" id="5.1.3.2"/>
    </reaction>
</comment>
<dbReference type="InterPro" id="IPR005886">
    <property type="entry name" value="UDP_G4E"/>
</dbReference>
<evidence type="ECO:0000256" key="1">
    <source>
        <dbReference type="ARBA" id="ARBA00000083"/>
    </source>
</evidence>
<dbReference type="GO" id="GO:0006012">
    <property type="term" value="P:galactose metabolic process"/>
    <property type="evidence" value="ECO:0007669"/>
    <property type="project" value="UniProtKB-UniPathway"/>
</dbReference>
<dbReference type="GO" id="GO:0003978">
    <property type="term" value="F:UDP-glucose 4-epimerase activity"/>
    <property type="evidence" value="ECO:0007669"/>
    <property type="project" value="UniProtKB-EC"/>
</dbReference>
<keyword evidence="9 13" id="KW-0413">Isomerase</keyword>
<name>A0A524RM13_9CHRO</name>
<gene>
    <name evidence="13" type="primary">galE</name>
    <name evidence="13" type="ORF">ERJ67_08220</name>
</gene>
<dbReference type="PANTHER" id="PTHR43725">
    <property type="entry name" value="UDP-GLUCOSE 4-EPIMERASE"/>
    <property type="match status" value="1"/>
</dbReference>